<feature type="binding site" evidence="1">
    <location>
        <begin position="52"/>
        <end position="53"/>
    </location>
    <ligand>
        <name>NAD(+)</name>
        <dbReference type="ChEBI" id="CHEBI:57540"/>
    </ligand>
</feature>
<keyword evidence="1" id="KW-0963">Cytoplasm</keyword>
<reference evidence="2 3" key="1">
    <citation type="submission" date="2021-06" db="EMBL/GenBank/DDBJ databases">
        <authorList>
            <person name="Sun Q."/>
            <person name="Li D."/>
        </authorList>
    </citation>
    <scope>NUCLEOTIDE SEQUENCE [LARGE SCALE GENOMIC DNA]</scope>
    <source>
        <strain evidence="2 3">MSJ-5</strain>
    </source>
</reference>
<dbReference type="Pfam" id="PF20143">
    <property type="entry name" value="NAD_kinase_C"/>
    <property type="match status" value="1"/>
</dbReference>
<evidence type="ECO:0000256" key="1">
    <source>
        <dbReference type="HAMAP-Rule" id="MF_00361"/>
    </source>
</evidence>
<feature type="binding site" evidence="1">
    <location>
        <position position="189"/>
    </location>
    <ligand>
        <name>NAD(+)</name>
        <dbReference type="ChEBI" id="CHEBI:57540"/>
    </ligand>
</feature>
<dbReference type="PANTHER" id="PTHR20275:SF0">
    <property type="entry name" value="NAD KINASE"/>
    <property type="match status" value="1"/>
</dbReference>
<comment type="subcellular location">
    <subcellularLocation>
        <location evidence="1">Cytoplasm</location>
    </subcellularLocation>
</comment>
<gene>
    <name evidence="1" type="primary">nadK</name>
    <name evidence="2" type="ORF">KQI88_04100</name>
</gene>
<keyword evidence="1" id="KW-0520">NAD</keyword>
<dbReference type="GO" id="GO:0016301">
    <property type="term" value="F:kinase activity"/>
    <property type="evidence" value="ECO:0007669"/>
    <property type="project" value="UniProtKB-KW"/>
</dbReference>
<feature type="binding site" evidence="1">
    <location>
        <begin position="165"/>
        <end position="170"/>
    </location>
    <ligand>
        <name>NAD(+)</name>
        <dbReference type="ChEBI" id="CHEBI:57540"/>
    </ligand>
</feature>
<dbReference type="EC" id="2.7.1.23" evidence="1"/>
<comment type="catalytic activity">
    <reaction evidence="1">
        <text>NAD(+) + ATP = ADP + NADP(+) + H(+)</text>
        <dbReference type="Rhea" id="RHEA:18629"/>
        <dbReference type="ChEBI" id="CHEBI:15378"/>
        <dbReference type="ChEBI" id="CHEBI:30616"/>
        <dbReference type="ChEBI" id="CHEBI:57540"/>
        <dbReference type="ChEBI" id="CHEBI:58349"/>
        <dbReference type="ChEBI" id="CHEBI:456216"/>
        <dbReference type="EC" id="2.7.1.23"/>
    </reaction>
</comment>
<evidence type="ECO:0000313" key="2">
    <source>
        <dbReference type="EMBL" id="MBU5675592.1"/>
    </source>
</evidence>
<proteinExistence type="inferred from homology"/>
<dbReference type="InterPro" id="IPR002504">
    <property type="entry name" value="NADK"/>
</dbReference>
<feature type="active site" description="Proton acceptor" evidence="1">
    <location>
        <position position="52"/>
    </location>
</feature>
<protein>
    <recommendedName>
        <fullName evidence="1">NAD kinase</fullName>
        <ecNumber evidence="1">2.7.1.23</ecNumber>
    </recommendedName>
    <alternativeName>
        <fullName evidence="1">ATP-dependent NAD kinase</fullName>
    </alternativeName>
</protein>
<keyword evidence="3" id="KW-1185">Reference proteome</keyword>
<feature type="binding site" evidence="1">
    <location>
        <begin position="125"/>
        <end position="126"/>
    </location>
    <ligand>
        <name>NAD(+)</name>
        <dbReference type="ChEBI" id="CHEBI:57540"/>
    </ligand>
</feature>
<dbReference type="PANTHER" id="PTHR20275">
    <property type="entry name" value="NAD KINASE"/>
    <property type="match status" value="1"/>
</dbReference>
<keyword evidence="1" id="KW-0521">NADP</keyword>
<feature type="binding site" evidence="1">
    <location>
        <position position="135"/>
    </location>
    <ligand>
        <name>NAD(+)</name>
        <dbReference type="ChEBI" id="CHEBI:57540"/>
    </ligand>
</feature>
<comment type="function">
    <text evidence="1">Involved in the regulation of the intracellular balance of NAD and NADP, and is a key enzyme in the biosynthesis of NADP. Catalyzes specifically the phosphorylation on 2'-hydroxyl of the adenosine moiety of NAD to yield NADP.</text>
</comment>
<dbReference type="Pfam" id="PF01513">
    <property type="entry name" value="NAD_kinase"/>
    <property type="match status" value="1"/>
</dbReference>
<organism evidence="2 3">
    <name type="scientific">Alkaliphilus flagellatus</name>
    <dbReference type="NCBI Taxonomy" id="2841507"/>
    <lineage>
        <taxon>Bacteria</taxon>
        <taxon>Bacillati</taxon>
        <taxon>Bacillota</taxon>
        <taxon>Clostridia</taxon>
        <taxon>Peptostreptococcales</taxon>
        <taxon>Natronincolaceae</taxon>
        <taxon>Alkaliphilus</taxon>
    </lineage>
</organism>
<comment type="similarity">
    <text evidence="1">Belongs to the NAD kinase family.</text>
</comment>
<evidence type="ECO:0000313" key="3">
    <source>
        <dbReference type="Proteomes" id="UP000779508"/>
    </source>
</evidence>
<feature type="binding site" evidence="1">
    <location>
        <position position="57"/>
    </location>
    <ligand>
        <name>NAD(+)</name>
        <dbReference type="ChEBI" id="CHEBI:57540"/>
    </ligand>
</feature>
<accession>A0ABS6FZC0</accession>
<comment type="caution">
    <text evidence="2">The sequence shown here is derived from an EMBL/GenBank/DDBJ whole genome shotgun (WGS) entry which is preliminary data.</text>
</comment>
<dbReference type="HAMAP" id="MF_00361">
    <property type="entry name" value="NAD_kinase"/>
    <property type="match status" value="1"/>
</dbReference>
<name>A0ABS6FZC0_9FIRM</name>
<dbReference type="RefSeq" id="WP_216415061.1">
    <property type="nucleotide sequence ID" value="NZ_JAHLQK010000001.1"/>
</dbReference>
<comment type="caution">
    <text evidence="1">Lacks conserved residue(s) required for the propagation of feature annotation.</text>
</comment>
<comment type="cofactor">
    <cofactor evidence="1">
        <name>a divalent metal cation</name>
        <dbReference type="ChEBI" id="CHEBI:60240"/>
    </cofactor>
</comment>
<keyword evidence="1" id="KW-0547">Nucleotide-binding</keyword>
<keyword evidence="1" id="KW-0808">Transferase</keyword>
<sequence>MESTKIINIVHNNEKLSVDTAYNLKNSLISLGYKVSNIFDHSAELIICIGGDGTFLRALRDHGFPSIPIIGINTGHLGFFTEITPKEIDSFLSKYIAKDYTIQEITPIEAIICTRSNCIDAIGINEIVIKGDKSRTIHLDIYVNNNLVQRFSGDGILISTSTGSTAYNYSAGGSIVDPSLNVLQITPLAPINTNVYRSFTSSIILPSDAIIKVNPEYRFEDYLVVVSDGLEHRHNSIVEVDARLSESKIKMVRLESYEFWSRVTSKFL</sequence>
<dbReference type="EMBL" id="JAHLQK010000001">
    <property type="protein sequence ID" value="MBU5675592.1"/>
    <property type="molecule type" value="Genomic_DNA"/>
</dbReference>
<keyword evidence="1" id="KW-0067">ATP-binding</keyword>
<keyword evidence="1 2" id="KW-0418">Kinase</keyword>
<feature type="binding site" evidence="1">
    <location>
        <position position="154"/>
    </location>
    <ligand>
        <name>NAD(+)</name>
        <dbReference type="ChEBI" id="CHEBI:57540"/>
    </ligand>
</feature>
<dbReference type="Proteomes" id="UP000779508">
    <property type="component" value="Unassembled WGS sequence"/>
</dbReference>